<keyword evidence="3" id="KW-0805">Transcription regulation</keyword>
<dbReference type="PANTHER" id="PTHR33164">
    <property type="entry name" value="TRANSCRIPTIONAL REGULATOR, MARR FAMILY"/>
    <property type="match status" value="1"/>
</dbReference>
<keyword evidence="5" id="KW-0804">Transcription</keyword>
<name>A0A024E740_9PSED</name>
<comment type="subcellular location">
    <subcellularLocation>
        <location evidence="1">Cytoplasm</location>
    </subcellularLocation>
</comment>
<dbReference type="GO" id="GO:0006950">
    <property type="term" value="P:response to stress"/>
    <property type="evidence" value="ECO:0007669"/>
    <property type="project" value="TreeGrafter"/>
</dbReference>
<dbReference type="PRINTS" id="PR00598">
    <property type="entry name" value="HTHMARR"/>
</dbReference>
<reference evidence="7 8" key="1">
    <citation type="journal article" date="2012" name="J. Bacteriol.">
        <title>Genome sequence of cold-adapted Pseudomonas mandelii strain JR-1.</title>
        <authorList>
            <person name="Jang S.H."/>
            <person name="Kim J."/>
            <person name="Kim J."/>
            <person name="Hong S."/>
            <person name="Lee C."/>
        </authorList>
    </citation>
    <scope>NUCLEOTIDE SEQUENCE [LARGE SCALE GENOMIC DNA]</scope>
    <source>
        <strain evidence="7 8">JR-1</strain>
    </source>
</reference>
<dbReference type="GO" id="GO:0003677">
    <property type="term" value="F:DNA binding"/>
    <property type="evidence" value="ECO:0007669"/>
    <property type="project" value="UniProtKB-KW"/>
</dbReference>
<evidence type="ECO:0000313" key="8">
    <source>
        <dbReference type="Proteomes" id="UP000026913"/>
    </source>
</evidence>
<evidence type="ECO:0000256" key="5">
    <source>
        <dbReference type="ARBA" id="ARBA00023163"/>
    </source>
</evidence>
<accession>A0A024E740</accession>
<dbReference type="InterPro" id="IPR055166">
    <property type="entry name" value="Transc_reg_Sar_Rot_HTH"/>
</dbReference>
<evidence type="ECO:0000256" key="1">
    <source>
        <dbReference type="ARBA" id="ARBA00004496"/>
    </source>
</evidence>
<keyword evidence="2" id="KW-0963">Cytoplasm</keyword>
<dbReference type="Pfam" id="PF22381">
    <property type="entry name" value="Staph_reg_Sar_Rot"/>
    <property type="match status" value="1"/>
</dbReference>
<dbReference type="EMBL" id="CP005960">
    <property type="protein sequence ID" value="AHZ68627.1"/>
    <property type="molecule type" value="Genomic_DNA"/>
</dbReference>
<dbReference type="AlphaFoldDB" id="A0A024E740"/>
<dbReference type="InterPro" id="IPR036388">
    <property type="entry name" value="WH-like_DNA-bd_sf"/>
</dbReference>
<evidence type="ECO:0000256" key="4">
    <source>
        <dbReference type="ARBA" id="ARBA00023125"/>
    </source>
</evidence>
<dbReference type="Proteomes" id="UP000026913">
    <property type="component" value="Chromosome"/>
</dbReference>
<dbReference type="SUPFAM" id="SSF46785">
    <property type="entry name" value="Winged helix' DNA-binding domain"/>
    <property type="match status" value="1"/>
</dbReference>
<proteinExistence type="predicted"/>
<dbReference type="InterPro" id="IPR039422">
    <property type="entry name" value="MarR/SlyA-like"/>
</dbReference>
<keyword evidence="4" id="KW-0238">DNA-binding</keyword>
<dbReference type="InterPro" id="IPR036390">
    <property type="entry name" value="WH_DNA-bd_sf"/>
</dbReference>
<feature type="domain" description="HTH marR-type" evidence="6">
    <location>
        <begin position="26"/>
        <end position="162"/>
    </location>
</feature>
<dbReference type="Gene3D" id="1.10.10.10">
    <property type="entry name" value="Winged helix-like DNA-binding domain superfamily/Winged helix DNA-binding domain"/>
    <property type="match status" value="1"/>
</dbReference>
<dbReference type="InterPro" id="IPR000835">
    <property type="entry name" value="HTH_MarR-typ"/>
</dbReference>
<evidence type="ECO:0000313" key="7">
    <source>
        <dbReference type="EMBL" id="AHZ68627.1"/>
    </source>
</evidence>
<dbReference type="PANTHER" id="PTHR33164:SF5">
    <property type="entry name" value="ORGANIC HYDROPEROXIDE RESISTANCE TRANSCRIPTIONAL REGULATOR"/>
    <property type="match status" value="1"/>
</dbReference>
<protein>
    <submittedName>
        <fullName evidence="7">MarR family transcriptional regulator</fullName>
    </submittedName>
</protein>
<evidence type="ECO:0000256" key="2">
    <source>
        <dbReference type="ARBA" id="ARBA00022490"/>
    </source>
</evidence>
<evidence type="ECO:0000256" key="3">
    <source>
        <dbReference type="ARBA" id="ARBA00023015"/>
    </source>
</evidence>
<organism evidence="7 8">
    <name type="scientific">Pseudomonas mandelii JR-1</name>
    <dbReference type="NCBI Taxonomy" id="1147786"/>
    <lineage>
        <taxon>Bacteria</taxon>
        <taxon>Pseudomonadati</taxon>
        <taxon>Pseudomonadota</taxon>
        <taxon>Gammaproteobacteria</taxon>
        <taxon>Pseudomonadales</taxon>
        <taxon>Pseudomonadaceae</taxon>
        <taxon>Pseudomonas</taxon>
    </lineage>
</organism>
<evidence type="ECO:0000259" key="6">
    <source>
        <dbReference type="PROSITE" id="PS50995"/>
    </source>
</evidence>
<dbReference type="SMART" id="SM00347">
    <property type="entry name" value="HTH_MARR"/>
    <property type="match status" value="1"/>
</dbReference>
<dbReference type="PROSITE" id="PS50995">
    <property type="entry name" value="HTH_MARR_2"/>
    <property type="match status" value="1"/>
</dbReference>
<dbReference type="GO" id="GO:0003700">
    <property type="term" value="F:DNA-binding transcription factor activity"/>
    <property type="evidence" value="ECO:0007669"/>
    <property type="project" value="InterPro"/>
</dbReference>
<dbReference type="HOGENOM" id="CLU_083287_3_0_6"/>
<dbReference type="KEGG" id="pman:OU5_1548"/>
<dbReference type="GO" id="GO:0005737">
    <property type="term" value="C:cytoplasm"/>
    <property type="evidence" value="ECO:0007669"/>
    <property type="project" value="UniProtKB-SubCell"/>
</dbReference>
<gene>
    <name evidence="7" type="ORF">OU5_1548</name>
</gene>
<dbReference type="FunFam" id="1.10.10.10:FF:000163">
    <property type="entry name" value="MarR family transcriptional regulator"/>
    <property type="match status" value="1"/>
</dbReference>
<sequence length="162" mass="18249">MTITDQGFEMTTERTTPDNCDPLLLDNQACFALHSTSLLMTKVYKPLLQALGLTYPQYLAMMVLWERDGLTVGEISTRLLTDPGSLTPLLKRLEVEGLLSRTRSREDERVVIVELTEQGRALRDKARSIPQCILGASGMTLERLQKLQAELQELRSNLQDSL</sequence>